<evidence type="ECO:0000313" key="2">
    <source>
        <dbReference type="EMBL" id="SAL27699.1"/>
    </source>
</evidence>
<protein>
    <submittedName>
        <fullName evidence="2">Molecular chaperone</fullName>
    </submittedName>
</protein>
<comment type="caution">
    <text evidence="2">The sequence shown here is derived from an EMBL/GenBank/DDBJ whole genome shotgun (WGS) entry which is preliminary data.</text>
</comment>
<feature type="region of interest" description="Disordered" evidence="1">
    <location>
        <begin position="1"/>
        <end position="40"/>
    </location>
</feature>
<dbReference type="Proteomes" id="UP000198263">
    <property type="component" value="Unassembled WGS sequence"/>
</dbReference>
<proteinExistence type="predicted"/>
<dbReference type="AlphaFoldDB" id="A0A658QW10"/>
<reference evidence="2 3" key="1">
    <citation type="submission" date="2016-01" db="EMBL/GenBank/DDBJ databases">
        <authorList>
            <person name="Peeters C."/>
        </authorList>
    </citation>
    <scope>NUCLEOTIDE SEQUENCE [LARGE SCALE GENOMIC DNA]</scope>
    <source>
        <strain evidence="2">LMG 29315</strain>
    </source>
</reference>
<evidence type="ECO:0000313" key="3">
    <source>
        <dbReference type="Proteomes" id="UP000198263"/>
    </source>
</evidence>
<gene>
    <name evidence="2" type="ORF">AWB72_02210</name>
</gene>
<name>A0A658QW10_9BURK</name>
<keyword evidence="3" id="KW-1185">Reference proteome</keyword>
<evidence type="ECO:0000256" key="1">
    <source>
        <dbReference type="SAM" id="MobiDB-lite"/>
    </source>
</evidence>
<sequence>MDARSNTHGTGLAQWMEDSEAHADTTAPASHRSSQVSAEPEYVAEICGRFAGEKAEEEQKSCVVRGYN</sequence>
<organism evidence="2 3">
    <name type="scientific">Caballeronia concitans</name>
    <dbReference type="NCBI Taxonomy" id="1777133"/>
    <lineage>
        <taxon>Bacteria</taxon>
        <taxon>Pseudomonadati</taxon>
        <taxon>Pseudomonadota</taxon>
        <taxon>Betaproteobacteria</taxon>
        <taxon>Burkholderiales</taxon>
        <taxon>Burkholderiaceae</taxon>
        <taxon>Caballeronia</taxon>
    </lineage>
</organism>
<feature type="compositionally biased region" description="Polar residues" evidence="1">
    <location>
        <begin position="27"/>
        <end position="37"/>
    </location>
</feature>
<accession>A0A658QW10</accession>
<dbReference type="EMBL" id="FCNV02000003">
    <property type="protein sequence ID" value="SAL27699.1"/>
    <property type="molecule type" value="Genomic_DNA"/>
</dbReference>